<dbReference type="InterPro" id="IPR001356">
    <property type="entry name" value="HD"/>
</dbReference>
<evidence type="ECO:0000313" key="8">
    <source>
        <dbReference type="Ensembl" id="ENSCCRP00020053980.1"/>
    </source>
</evidence>
<feature type="region of interest" description="Disordered" evidence="6">
    <location>
        <begin position="108"/>
        <end position="149"/>
    </location>
</feature>
<proteinExistence type="predicted"/>
<keyword evidence="5" id="KW-0539">Nucleus</keyword>
<dbReference type="PANTHER" id="PTHR45891:SF2">
    <property type="entry name" value="ZINC FINGER HOMEOBOX PROTEIN 4"/>
    <property type="match status" value="1"/>
</dbReference>
<feature type="compositionally biased region" description="Polar residues" evidence="6">
    <location>
        <begin position="31"/>
        <end position="49"/>
    </location>
</feature>
<keyword evidence="4" id="KW-0862">Zinc</keyword>
<dbReference type="GO" id="GO:0046872">
    <property type="term" value="F:metal ion binding"/>
    <property type="evidence" value="ECO:0007669"/>
    <property type="project" value="UniProtKB-KW"/>
</dbReference>
<evidence type="ECO:0000256" key="3">
    <source>
        <dbReference type="ARBA" id="ARBA00022737"/>
    </source>
</evidence>
<keyword evidence="5" id="KW-0238">DNA-binding</keyword>
<dbReference type="InterPro" id="IPR051968">
    <property type="entry name" value="ZnFinger_Homeobox_TR"/>
</dbReference>
<evidence type="ECO:0000259" key="7">
    <source>
        <dbReference type="SMART" id="SM00389"/>
    </source>
</evidence>
<feature type="compositionally biased region" description="Basic and acidic residues" evidence="6">
    <location>
        <begin position="122"/>
        <end position="145"/>
    </location>
</feature>
<keyword evidence="5" id="KW-0371">Homeobox</keyword>
<dbReference type="AlphaFoldDB" id="A0A8C2HLF1"/>
<protein>
    <recommendedName>
        <fullName evidence="7">Homeobox domain-containing protein</fullName>
    </recommendedName>
</protein>
<dbReference type="Ensembl" id="ENSCCRT00020059044.1">
    <property type="protein sequence ID" value="ENSCCRP00020053980.1"/>
    <property type="gene ID" value="ENSCCRG00020024455.1"/>
</dbReference>
<dbReference type="Pfam" id="PF00046">
    <property type="entry name" value="Homeodomain"/>
    <property type="match status" value="1"/>
</dbReference>
<dbReference type="SMART" id="SM00389">
    <property type="entry name" value="HOX"/>
    <property type="match status" value="1"/>
</dbReference>
<accession>A0A8C2HLF1</accession>
<keyword evidence="3" id="KW-0677">Repeat</keyword>
<evidence type="ECO:0000313" key="9">
    <source>
        <dbReference type="Proteomes" id="UP000694701"/>
    </source>
</evidence>
<evidence type="ECO:0000256" key="4">
    <source>
        <dbReference type="ARBA" id="ARBA00022833"/>
    </source>
</evidence>
<dbReference type="SUPFAM" id="SSF46689">
    <property type="entry name" value="Homeodomain-like"/>
    <property type="match status" value="1"/>
</dbReference>
<dbReference type="PANTHER" id="PTHR45891">
    <property type="entry name" value="ZINC FINGER HOMEOBOX PROTEIN"/>
    <property type="match status" value="1"/>
</dbReference>
<evidence type="ECO:0000256" key="5">
    <source>
        <dbReference type="RuleBase" id="RU000682"/>
    </source>
</evidence>
<feature type="region of interest" description="Disordered" evidence="6">
    <location>
        <begin position="1"/>
        <end position="85"/>
    </location>
</feature>
<dbReference type="InterPro" id="IPR009057">
    <property type="entry name" value="Homeodomain-like_sf"/>
</dbReference>
<feature type="compositionally biased region" description="Polar residues" evidence="6">
    <location>
        <begin position="108"/>
        <end position="119"/>
    </location>
</feature>
<name>A0A8C2HLF1_CYPCA</name>
<evidence type="ECO:0000256" key="6">
    <source>
        <dbReference type="SAM" id="MobiDB-lite"/>
    </source>
</evidence>
<evidence type="ECO:0000256" key="1">
    <source>
        <dbReference type="ARBA" id="ARBA00004123"/>
    </source>
</evidence>
<dbReference type="GO" id="GO:0005634">
    <property type="term" value="C:nucleus"/>
    <property type="evidence" value="ECO:0007669"/>
    <property type="project" value="UniProtKB-SubCell"/>
</dbReference>
<dbReference type="GO" id="GO:0000981">
    <property type="term" value="F:DNA-binding transcription factor activity, RNA polymerase II-specific"/>
    <property type="evidence" value="ECO:0007669"/>
    <property type="project" value="TreeGrafter"/>
</dbReference>
<evidence type="ECO:0000256" key="2">
    <source>
        <dbReference type="ARBA" id="ARBA00022723"/>
    </source>
</evidence>
<sequence>SPLMPSPRPDVGKSSPKPEFLHEKTKLVETASLQTPKNLNELKSSKASTPQPPPQKLPQPQLSRPHSQPQSTTVPSSPLSIALSSLNNSLPPQMLQYHCDQCKIMPTPTNSGLAVNSNSVKRKLDEKEDGSHEKDGINSAEDQHRDKRLRTTITPEQLEILYDKYLLDSNPTRKMLDHIAREVGLKKRVVQVCSWALSDSQEVS</sequence>
<dbReference type="Proteomes" id="UP000694701">
    <property type="component" value="Unplaced"/>
</dbReference>
<keyword evidence="2" id="KW-0479">Metal-binding</keyword>
<organism evidence="8 9">
    <name type="scientific">Cyprinus carpio</name>
    <name type="common">Common carp</name>
    <dbReference type="NCBI Taxonomy" id="7962"/>
    <lineage>
        <taxon>Eukaryota</taxon>
        <taxon>Metazoa</taxon>
        <taxon>Chordata</taxon>
        <taxon>Craniata</taxon>
        <taxon>Vertebrata</taxon>
        <taxon>Euteleostomi</taxon>
        <taxon>Actinopterygii</taxon>
        <taxon>Neopterygii</taxon>
        <taxon>Teleostei</taxon>
        <taxon>Ostariophysi</taxon>
        <taxon>Cypriniformes</taxon>
        <taxon>Cyprinidae</taxon>
        <taxon>Cyprininae</taxon>
        <taxon>Cyprinus</taxon>
    </lineage>
</organism>
<comment type="subcellular location">
    <subcellularLocation>
        <location evidence="1 5">Nucleus</location>
    </subcellularLocation>
</comment>
<dbReference type="GO" id="GO:0000978">
    <property type="term" value="F:RNA polymerase II cis-regulatory region sequence-specific DNA binding"/>
    <property type="evidence" value="ECO:0007669"/>
    <property type="project" value="TreeGrafter"/>
</dbReference>
<reference evidence="8" key="1">
    <citation type="submission" date="2025-08" db="UniProtKB">
        <authorList>
            <consortium name="Ensembl"/>
        </authorList>
    </citation>
    <scope>IDENTIFICATION</scope>
</reference>
<feature type="compositionally biased region" description="Low complexity" evidence="6">
    <location>
        <begin position="58"/>
        <end position="85"/>
    </location>
</feature>
<feature type="domain" description="Homeobox" evidence="7">
    <location>
        <begin position="146"/>
        <end position="202"/>
    </location>
</feature>
<dbReference type="CDD" id="cd00086">
    <property type="entry name" value="homeodomain"/>
    <property type="match status" value="1"/>
</dbReference>
<dbReference type="Gene3D" id="1.10.10.60">
    <property type="entry name" value="Homeodomain-like"/>
    <property type="match status" value="1"/>
</dbReference>